<dbReference type="Proteomes" id="UP001597461">
    <property type="component" value="Unassembled WGS sequence"/>
</dbReference>
<dbReference type="InterPro" id="IPR050738">
    <property type="entry name" value="Sulfatase"/>
</dbReference>
<keyword evidence="2" id="KW-0378">Hydrolase</keyword>
<comment type="similarity">
    <text evidence="1">Belongs to the sulfatase family.</text>
</comment>
<evidence type="ECO:0000256" key="1">
    <source>
        <dbReference type="ARBA" id="ARBA00008779"/>
    </source>
</evidence>
<proteinExistence type="inferred from homology"/>
<accession>A0ABW5MGB2</accession>
<dbReference type="CDD" id="cd16145">
    <property type="entry name" value="ARS_like"/>
    <property type="match status" value="1"/>
</dbReference>
<name>A0ABW5MGB2_9SPHI</name>
<evidence type="ECO:0000259" key="4">
    <source>
        <dbReference type="Pfam" id="PF00884"/>
    </source>
</evidence>
<comment type="caution">
    <text evidence="5">The sequence shown here is derived from an EMBL/GenBank/DDBJ whole genome shotgun (WGS) entry which is preliminary data.</text>
</comment>
<dbReference type="PANTHER" id="PTHR42693">
    <property type="entry name" value="ARYLSULFATASE FAMILY MEMBER"/>
    <property type="match status" value="1"/>
</dbReference>
<keyword evidence="6" id="KW-1185">Reference proteome</keyword>
<dbReference type="RefSeq" id="WP_379074852.1">
    <property type="nucleotide sequence ID" value="NZ_JBHULL010000003.1"/>
</dbReference>
<protein>
    <submittedName>
        <fullName evidence="5">Arylsulfatase</fullName>
    </submittedName>
</protein>
<sequence length="478" mass="53233">MRLFTKSTALKLITFAILMANFAAVQAQGKKKPNIIFILADDLGYGNVHSFNPNSKIPTPHLDKLTDEGIKFTRFYSGNTVCAPSRCALMTGLTMGHAWIRGNAKAKDGLAALRAQDFTLAESLKANGYKTGMFGKWGLGDEDSKGAPHLKGFDSFYGYLDQSHAHHYYTNRLYEIVNGKTVKVPVDTTKYTEDLIVNKAVEFIKANKDQPFFLYLPLTVPHAELKVPAELLKKFQNADGSSKFQPETPFEKKGNYSSEAQPHAVFAAMVNKLDADVGTIVDLVKKLGLDNDTYIFFTSDNGPHKEGGADPVFFNSSGEFRGIKRDLYEGGIRVPLIVRAPGKIAARQVNTTPWAFWDVLPTLDDLTGTVPPKNIDGLSFAPLLNGKKAAKEHEYFYWQFNEDGLKEALTKGDWKLIRFKDKGTPEKLELYNLKTDIGEKNNIAAKNPDIVKSLYALMKQAKTPSENPIFDWSEVEKN</sequence>
<dbReference type="PANTHER" id="PTHR42693:SF53">
    <property type="entry name" value="ENDO-4-O-SULFATASE"/>
    <property type="match status" value="1"/>
</dbReference>
<evidence type="ECO:0000256" key="2">
    <source>
        <dbReference type="ARBA" id="ARBA00022801"/>
    </source>
</evidence>
<evidence type="ECO:0000313" key="6">
    <source>
        <dbReference type="Proteomes" id="UP001597461"/>
    </source>
</evidence>
<dbReference type="InterPro" id="IPR017850">
    <property type="entry name" value="Alkaline_phosphatase_core_sf"/>
</dbReference>
<keyword evidence="3" id="KW-0732">Signal</keyword>
<evidence type="ECO:0000313" key="5">
    <source>
        <dbReference type="EMBL" id="MFD2581490.1"/>
    </source>
</evidence>
<feature type="domain" description="Sulfatase N-terminal" evidence="4">
    <location>
        <begin position="33"/>
        <end position="368"/>
    </location>
</feature>
<dbReference type="Pfam" id="PF00884">
    <property type="entry name" value="Sulfatase"/>
    <property type="match status" value="1"/>
</dbReference>
<dbReference type="SUPFAM" id="SSF53649">
    <property type="entry name" value="Alkaline phosphatase-like"/>
    <property type="match status" value="1"/>
</dbReference>
<evidence type="ECO:0000256" key="3">
    <source>
        <dbReference type="SAM" id="SignalP"/>
    </source>
</evidence>
<feature type="chain" id="PRO_5045537179" evidence="3">
    <location>
        <begin position="28"/>
        <end position="478"/>
    </location>
</feature>
<reference evidence="6" key="1">
    <citation type="journal article" date="2019" name="Int. J. Syst. Evol. Microbiol.">
        <title>The Global Catalogue of Microorganisms (GCM) 10K type strain sequencing project: providing services to taxonomists for standard genome sequencing and annotation.</title>
        <authorList>
            <consortium name="The Broad Institute Genomics Platform"/>
            <consortium name="The Broad Institute Genome Sequencing Center for Infectious Disease"/>
            <person name="Wu L."/>
            <person name="Ma J."/>
        </authorList>
    </citation>
    <scope>NUCLEOTIDE SEQUENCE [LARGE SCALE GENOMIC DNA]</scope>
    <source>
        <strain evidence="6">KCTC 42866</strain>
    </source>
</reference>
<dbReference type="Gene3D" id="3.40.720.10">
    <property type="entry name" value="Alkaline Phosphatase, subunit A"/>
    <property type="match status" value="1"/>
</dbReference>
<dbReference type="EMBL" id="JBHULL010000003">
    <property type="protein sequence ID" value="MFD2581490.1"/>
    <property type="molecule type" value="Genomic_DNA"/>
</dbReference>
<feature type="signal peptide" evidence="3">
    <location>
        <begin position="1"/>
        <end position="27"/>
    </location>
</feature>
<organism evidence="5 6">
    <name type="scientific">Pedobacter vanadiisoli</name>
    <dbReference type="NCBI Taxonomy" id="1761975"/>
    <lineage>
        <taxon>Bacteria</taxon>
        <taxon>Pseudomonadati</taxon>
        <taxon>Bacteroidota</taxon>
        <taxon>Sphingobacteriia</taxon>
        <taxon>Sphingobacteriales</taxon>
        <taxon>Sphingobacteriaceae</taxon>
        <taxon>Pedobacter</taxon>
    </lineage>
</organism>
<dbReference type="InterPro" id="IPR000917">
    <property type="entry name" value="Sulfatase_N"/>
</dbReference>
<dbReference type="Gene3D" id="3.30.1120.10">
    <property type="match status" value="1"/>
</dbReference>
<gene>
    <name evidence="5" type="ORF">ACFSR6_03245</name>
</gene>